<reference evidence="3" key="1">
    <citation type="submission" date="2018-01" db="EMBL/GenBank/DDBJ databases">
        <authorList>
            <person name="Mao J.F."/>
        </authorList>
    </citation>
    <scope>NUCLEOTIDE SEQUENCE</scope>
    <source>
        <strain evidence="3">Huo1</strain>
        <tissue evidence="3">Leaf</tissue>
    </source>
</reference>
<dbReference type="CDD" id="cd03784">
    <property type="entry name" value="GT1_Gtf-like"/>
    <property type="match status" value="1"/>
</dbReference>
<proteinExistence type="inferred from homology"/>
<gene>
    <name evidence="3" type="ORF">SASPL_142848</name>
</gene>
<evidence type="ECO:0000256" key="1">
    <source>
        <dbReference type="ARBA" id="ARBA00009995"/>
    </source>
</evidence>
<accession>A0A8X8WM82</accession>
<dbReference type="PANTHER" id="PTHR48047">
    <property type="entry name" value="GLYCOSYLTRANSFERASE"/>
    <property type="match status" value="1"/>
</dbReference>
<reference evidence="3" key="2">
    <citation type="submission" date="2020-08" db="EMBL/GenBank/DDBJ databases">
        <title>Plant Genome Project.</title>
        <authorList>
            <person name="Zhang R.-G."/>
        </authorList>
    </citation>
    <scope>NUCLEOTIDE SEQUENCE</scope>
    <source>
        <strain evidence="3">Huo1</strain>
        <tissue evidence="3">Leaf</tissue>
    </source>
</reference>
<dbReference type="InterPro" id="IPR002213">
    <property type="entry name" value="UDP_glucos_trans"/>
</dbReference>
<organism evidence="3">
    <name type="scientific">Salvia splendens</name>
    <name type="common">Scarlet sage</name>
    <dbReference type="NCBI Taxonomy" id="180675"/>
    <lineage>
        <taxon>Eukaryota</taxon>
        <taxon>Viridiplantae</taxon>
        <taxon>Streptophyta</taxon>
        <taxon>Embryophyta</taxon>
        <taxon>Tracheophyta</taxon>
        <taxon>Spermatophyta</taxon>
        <taxon>Magnoliopsida</taxon>
        <taxon>eudicotyledons</taxon>
        <taxon>Gunneridae</taxon>
        <taxon>Pentapetalae</taxon>
        <taxon>asterids</taxon>
        <taxon>lamiids</taxon>
        <taxon>Lamiales</taxon>
        <taxon>Lamiaceae</taxon>
        <taxon>Nepetoideae</taxon>
        <taxon>Mentheae</taxon>
        <taxon>Salviinae</taxon>
        <taxon>Salvia</taxon>
        <taxon>Salvia subgen. Calosphace</taxon>
        <taxon>core Calosphace</taxon>
    </lineage>
</organism>
<evidence type="ECO:0000256" key="2">
    <source>
        <dbReference type="ARBA" id="ARBA00022679"/>
    </source>
</evidence>
<dbReference type="SUPFAM" id="SSF53756">
    <property type="entry name" value="UDP-Glycosyltransferase/glycogen phosphorylase"/>
    <property type="match status" value="1"/>
</dbReference>
<dbReference type="AlphaFoldDB" id="A0A8X8WM82"/>
<name>A0A8X8WM82_SALSN</name>
<evidence type="ECO:0000313" key="3">
    <source>
        <dbReference type="EMBL" id="KAG6396693.1"/>
    </source>
</evidence>
<dbReference type="EMBL" id="PNBA02000016">
    <property type="protein sequence ID" value="KAG6396693.1"/>
    <property type="molecule type" value="Genomic_DNA"/>
</dbReference>
<protein>
    <submittedName>
        <fullName evidence="3">Uncharacterized protein</fullName>
    </submittedName>
</protein>
<sequence>MAREEGVPKGDGRHHEMTTLTTLSYSALSGQSNEARKMVATRQLLFTYSVLLSLRCKACKAAMERAVHILVFPFPAQGHMLPLLDLSHKLSLRAFAVAVFDHIWANYDSLKPESDLKLDDLPRSPSFPWDQLPSLLRRCKDLECRDKTAADFKRTPIAANALSWASVYNSFWALEGQFLSSKAAHQRVYSVGPLNLVDGSEKLRSGDAQPGSDDGVVSWLDGCGDGSVLYVCFGSQKLLKAAQVEALAAGHERSGVRFVWVVKNLTAQQVADGYGPVPDGFEDRVSGRGLVVKGWAPQTAILSHRAVGGFLSHCGWNSTLEAVAIGVMILGWPMEADQFVNAKLLVEYMDTAVMICEGSDTVPDPAELARKLSQSMRGCATQRDRAKDLRKQALEAVQIGGSSITDLDKLAQQLSQL</sequence>
<dbReference type="GO" id="GO:0035251">
    <property type="term" value="F:UDP-glucosyltransferase activity"/>
    <property type="evidence" value="ECO:0007669"/>
    <property type="project" value="TreeGrafter"/>
</dbReference>
<dbReference type="FunFam" id="3.40.50.2000:FF:000064">
    <property type="entry name" value="Glycosyltransferase"/>
    <property type="match status" value="1"/>
</dbReference>
<evidence type="ECO:0000313" key="4">
    <source>
        <dbReference type="Proteomes" id="UP000298416"/>
    </source>
</evidence>
<dbReference type="PANTHER" id="PTHR48047:SF28">
    <property type="entry name" value="F11M15.8 PROTEIN"/>
    <property type="match status" value="1"/>
</dbReference>
<dbReference type="Pfam" id="PF00201">
    <property type="entry name" value="UDPGT"/>
    <property type="match status" value="1"/>
</dbReference>
<comment type="caution">
    <text evidence="3">The sequence shown here is derived from an EMBL/GenBank/DDBJ whole genome shotgun (WGS) entry which is preliminary data.</text>
</comment>
<keyword evidence="4" id="KW-1185">Reference proteome</keyword>
<dbReference type="Proteomes" id="UP000298416">
    <property type="component" value="Unassembled WGS sequence"/>
</dbReference>
<dbReference type="Gene3D" id="3.40.50.2000">
    <property type="entry name" value="Glycogen Phosphorylase B"/>
    <property type="match status" value="3"/>
</dbReference>
<keyword evidence="2" id="KW-0808">Transferase</keyword>
<comment type="similarity">
    <text evidence="1">Belongs to the UDP-glycosyltransferase family.</text>
</comment>